<dbReference type="EMBL" id="VFIA01000005">
    <property type="protein sequence ID" value="MBC3790724.1"/>
    <property type="molecule type" value="Genomic_DNA"/>
</dbReference>
<gene>
    <name evidence="2" type="ORF">FH603_1215</name>
</gene>
<dbReference type="CDD" id="cd12967">
    <property type="entry name" value="CBM_SusE-F_like_u1"/>
    <property type="match status" value="1"/>
</dbReference>
<reference evidence="2 3" key="1">
    <citation type="submission" date="2019-06" db="EMBL/GenBank/DDBJ databases">
        <title>Spirosoma utsteinense sp. nov. isolated from Antarctic ice-free soils.</title>
        <authorList>
            <person name="Tahon G."/>
        </authorList>
    </citation>
    <scope>NUCLEOTIDE SEQUENCE [LARGE SCALE GENOMIC DNA]</scope>
    <source>
        <strain evidence="2 3">LMG 31447</strain>
    </source>
</reference>
<sequence length="343" mass="36235">MKSLFYKLIIAGVVLTTLNACEKEGEQLVLQPGGTVALTSSATSVSLTSADAGKQAVSFSWTPASYGFNAPAAYTLQFDKAGNAFKTPVDVQTGDSLTYSMTVADFNTMLLKLGGVPGSVGQVDVRVKSDIAGSTVPSIISETKTVSGTPYLVVIQYPSIYVPGAYQGWAPDKAPALASVKDDKVYEGYIYFKTASEFKLTATPSWDSDFGANGPGKLVAKGGNLSVTAPGYYLLKADLNTLAWSATKTSWAMIGAATPKGWDVETPLTYDEASGTWQTTLDLKADAFKFRANNAWDINYGDTNGDGLLESGGENITVPAAGKYLITLNLSVGGNYSYKLTKL</sequence>
<dbReference type="RefSeq" id="WP_186736540.1">
    <property type="nucleotide sequence ID" value="NZ_VFIA01000005.1"/>
</dbReference>
<dbReference type="Pfam" id="PF14292">
    <property type="entry name" value="SusE"/>
    <property type="match status" value="1"/>
</dbReference>
<dbReference type="Proteomes" id="UP000700732">
    <property type="component" value="Unassembled WGS sequence"/>
</dbReference>
<evidence type="ECO:0000313" key="2">
    <source>
        <dbReference type="EMBL" id="MBC3790724.1"/>
    </source>
</evidence>
<organism evidence="2 3">
    <name type="scientific">Spirosoma utsteinense</name>
    <dbReference type="NCBI Taxonomy" id="2585773"/>
    <lineage>
        <taxon>Bacteria</taxon>
        <taxon>Pseudomonadati</taxon>
        <taxon>Bacteroidota</taxon>
        <taxon>Cytophagia</taxon>
        <taxon>Cytophagales</taxon>
        <taxon>Cytophagaceae</taxon>
        <taxon>Spirosoma</taxon>
    </lineage>
</organism>
<proteinExistence type="predicted"/>
<keyword evidence="3" id="KW-1185">Reference proteome</keyword>
<dbReference type="Gene3D" id="2.60.40.3620">
    <property type="match status" value="2"/>
</dbReference>
<protein>
    <recommendedName>
        <fullName evidence="1">SusE outer membrane protein domain-containing protein</fullName>
    </recommendedName>
</protein>
<evidence type="ECO:0000259" key="1">
    <source>
        <dbReference type="Pfam" id="PF14292"/>
    </source>
</evidence>
<dbReference type="InterPro" id="IPR025970">
    <property type="entry name" value="SusE"/>
</dbReference>
<evidence type="ECO:0000313" key="3">
    <source>
        <dbReference type="Proteomes" id="UP000700732"/>
    </source>
</evidence>
<feature type="domain" description="SusE outer membrane protein" evidence="1">
    <location>
        <begin position="23"/>
        <end position="128"/>
    </location>
</feature>
<name>A0ABR6W286_9BACT</name>
<comment type="caution">
    <text evidence="2">The sequence shown here is derived from an EMBL/GenBank/DDBJ whole genome shotgun (WGS) entry which is preliminary data.</text>
</comment>
<dbReference type="CDD" id="cd12956">
    <property type="entry name" value="CBM_SusE-F_like"/>
    <property type="match status" value="1"/>
</dbReference>
<accession>A0ABR6W286</accession>